<evidence type="ECO:0008006" key="3">
    <source>
        <dbReference type="Google" id="ProtNLM"/>
    </source>
</evidence>
<sequence>MIAALILNPYERLSCFGPNAGANILNLNKLVCDLFKASISRLHAEFQDPDQVEELTRRNLERITQFSTAFLHYSASDGPFKEWTEEKQAHFGSIHKNDPVKFWQAMQTDGNVIELADFAIKIFHIVMNTAANERDFSKVRLRKDRLRNRLGDEKLRQEIMISTNLIDHHYADGLKEVRKARKNHSDDRVDELLSVPRYATLIREEVADDAVQPAYIVVNSRQKWRAELKKWVEQAQLFDQEMNDDSIAPPLPEGTTRAWLPRSLEMLFGGAKPVEPDNPLQQRLTRRRREVPSEEGLLMELFALEQEEYCPDDGELEGSGDEYDGH</sequence>
<comment type="caution">
    <text evidence="1">The sequence shown here is derived from an EMBL/GenBank/DDBJ whole genome shotgun (WGS) entry which is preliminary data.</text>
</comment>
<organism evidence="1 2">
    <name type="scientific">Marasmiellus scandens</name>
    <dbReference type="NCBI Taxonomy" id="2682957"/>
    <lineage>
        <taxon>Eukaryota</taxon>
        <taxon>Fungi</taxon>
        <taxon>Dikarya</taxon>
        <taxon>Basidiomycota</taxon>
        <taxon>Agaricomycotina</taxon>
        <taxon>Agaricomycetes</taxon>
        <taxon>Agaricomycetidae</taxon>
        <taxon>Agaricales</taxon>
        <taxon>Marasmiineae</taxon>
        <taxon>Omphalotaceae</taxon>
        <taxon>Marasmiellus</taxon>
    </lineage>
</organism>
<dbReference type="SUPFAM" id="SSF53098">
    <property type="entry name" value="Ribonuclease H-like"/>
    <property type="match status" value="1"/>
</dbReference>
<accession>A0ABR1IWU1</accession>
<protein>
    <recommendedName>
        <fullName evidence="3">HAT C-terminal dimerisation domain-containing protein</fullName>
    </recommendedName>
</protein>
<dbReference type="EMBL" id="JBANRG010000065">
    <property type="protein sequence ID" value="KAK7440943.1"/>
    <property type="molecule type" value="Genomic_DNA"/>
</dbReference>
<evidence type="ECO:0000313" key="2">
    <source>
        <dbReference type="Proteomes" id="UP001498398"/>
    </source>
</evidence>
<name>A0ABR1IWU1_9AGAR</name>
<evidence type="ECO:0000313" key="1">
    <source>
        <dbReference type="EMBL" id="KAK7440943.1"/>
    </source>
</evidence>
<reference evidence="1 2" key="1">
    <citation type="submission" date="2024-01" db="EMBL/GenBank/DDBJ databases">
        <title>A draft genome for the cacao thread blight pathogen Marasmiellus scandens.</title>
        <authorList>
            <person name="Baruah I.K."/>
            <person name="Leung J."/>
            <person name="Bukari Y."/>
            <person name="Amoako-Attah I."/>
            <person name="Meinhardt L.W."/>
            <person name="Bailey B.A."/>
            <person name="Cohen S.P."/>
        </authorList>
    </citation>
    <scope>NUCLEOTIDE SEQUENCE [LARGE SCALE GENOMIC DNA]</scope>
    <source>
        <strain evidence="1 2">GH-19</strain>
    </source>
</reference>
<gene>
    <name evidence="1" type="ORF">VKT23_016719</name>
</gene>
<dbReference type="Proteomes" id="UP001498398">
    <property type="component" value="Unassembled WGS sequence"/>
</dbReference>
<proteinExistence type="predicted"/>
<dbReference type="InterPro" id="IPR012337">
    <property type="entry name" value="RNaseH-like_sf"/>
</dbReference>
<keyword evidence="2" id="KW-1185">Reference proteome</keyword>